<comment type="caution">
    <text evidence="1">The sequence shown here is derived from an EMBL/GenBank/DDBJ whole genome shotgun (WGS) entry which is preliminary data.</text>
</comment>
<dbReference type="Proteomes" id="UP000256424">
    <property type="component" value="Unassembled WGS sequence"/>
</dbReference>
<dbReference type="InterPro" id="IPR029063">
    <property type="entry name" value="SAM-dependent_MTases_sf"/>
</dbReference>
<organism evidence="1 2">
    <name type="scientific">Helicobacter aurati</name>
    <dbReference type="NCBI Taxonomy" id="137778"/>
    <lineage>
        <taxon>Bacteria</taxon>
        <taxon>Pseudomonadati</taxon>
        <taxon>Campylobacterota</taxon>
        <taxon>Epsilonproteobacteria</taxon>
        <taxon>Campylobacterales</taxon>
        <taxon>Helicobacteraceae</taxon>
        <taxon>Helicobacter</taxon>
    </lineage>
</organism>
<reference evidence="1 2" key="1">
    <citation type="submission" date="2018-04" db="EMBL/GenBank/DDBJ databases">
        <title>Novel Campyloabacter and Helicobacter Species and Strains.</title>
        <authorList>
            <person name="Mannion A.J."/>
            <person name="Shen Z."/>
            <person name="Fox J.G."/>
        </authorList>
    </citation>
    <scope>NUCLEOTIDE SEQUENCE [LARGE SCALE GENOMIC DNA]</scope>
    <source>
        <strain evidence="1 2">MIT 97-5075</strain>
    </source>
</reference>
<dbReference type="AlphaFoldDB" id="A0A3D8IZD6"/>
<dbReference type="Gene3D" id="3.40.50.150">
    <property type="entry name" value="Vaccinia Virus protein VP39"/>
    <property type="match status" value="1"/>
</dbReference>
<dbReference type="SUPFAM" id="SSF53335">
    <property type="entry name" value="S-adenosyl-L-methionine-dependent methyltransferases"/>
    <property type="match status" value="1"/>
</dbReference>
<sequence>MIKLDIESAERLAIKGMQGIITRFTPLLAVSAYHRYDDFIVIPRMILALHKDYKLYLRHYSSGLSESVFFFVPK</sequence>
<dbReference type="EMBL" id="NXLW01000018">
    <property type="protein sequence ID" value="RDU70619.1"/>
    <property type="molecule type" value="Genomic_DNA"/>
</dbReference>
<dbReference type="GO" id="GO:0008168">
    <property type="term" value="F:methyltransferase activity"/>
    <property type="evidence" value="ECO:0007669"/>
    <property type="project" value="UniProtKB-KW"/>
</dbReference>
<gene>
    <name evidence="1" type="ORF">CQA66_07855</name>
</gene>
<keyword evidence="2" id="KW-1185">Reference proteome</keyword>
<accession>A0A3D8IZD6</accession>
<evidence type="ECO:0000313" key="2">
    <source>
        <dbReference type="Proteomes" id="UP000256424"/>
    </source>
</evidence>
<name>A0A3D8IZD6_9HELI</name>
<keyword evidence="1" id="KW-0808">Transferase</keyword>
<evidence type="ECO:0000313" key="1">
    <source>
        <dbReference type="EMBL" id="RDU70619.1"/>
    </source>
</evidence>
<dbReference type="GO" id="GO:0032259">
    <property type="term" value="P:methylation"/>
    <property type="evidence" value="ECO:0007669"/>
    <property type="project" value="UniProtKB-KW"/>
</dbReference>
<proteinExistence type="predicted"/>
<keyword evidence="1" id="KW-0489">Methyltransferase</keyword>
<dbReference type="OrthoDB" id="5329963at2"/>
<dbReference type="RefSeq" id="WP_104763405.1">
    <property type="nucleotide sequence ID" value="NZ_FZPM01000021.1"/>
</dbReference>
<protein>
    <submittedName>
        <fullName evidence="1">FkbM family methyltransferase</fullName>
    </submittedName>
</protein>